<evidence type="ECO:0000256" key="2">
    <source>
        <dbReference type="ARBA" id="ARBA00022801"/>
    </source>
</evidence>
<dbReference type="SUPFAM" id="SSF53649">
    <property type="entry name" value="Alkaline phosphatase-like"/>
    <property type="match status" value="1"/>
</dbReference>
<accession>A0AAE3JEG5</accession>
<dbReference type="CDD" id="cd16148">
    <property type="entry name" value="sulfatase_like"/>
    <property type="match status" value="1"/>
</dbReference>
<gene>
    <name evidence="4" type="ORF">LKD81_03940</name>
</gene>
<keyword evidence="1" id="KW-0479">Metal-binding</keyword>
<dbReference type="RefSeq" id="WP_308452862.1">
    <property type="nucleotide sequence ID" value="NZ_JAJEQR010000008.1"/>
</dbReference>
<name>A0AAE3JEG5_9FIRM</name>
<proteinExistence type="predicted"/>
<evidence type="ECO:0000259" key="3">
    <source>
        <dbReference type="Pfam" id="PF00884"/>
    </source>
</evidence>
<dbReference type="EMBL" id="JAJEQR010000008">
    <property type="protein sequence ID" value="MCC2230153.1"/>
    <property type="molecule type" value="Genomic_DNA"/>
</dbReference>
<dbReference type="InterPro" id="IPR000917">
    <property type="entry name" value="Sulfatase_N"/>
</dbReference>
<dbReference type="GO" id="GO:0005737">
    <property type="term" value="C:cytoplasm"/>
    <property type="evidence" value="ECO:0007669"/>
    <property type="project" value="TreeGrafter"/>
</dbReference>
<organism evidence="4 5">
    <name type="scientific">Hominifimenecus microfluidus</name>
    <dbReference type="NCBI Taxonomy" id="2885348"/>
    <lineage>
        <taxon>Bacteria</taxon>
        <taxon>Bacillati</taxon>
        <taxon>Bacillota</taxon>
        <taxon>Clostridia</taxon>
        <taxon>Lachnospirales</taxon>
        <taxon>Lachnospiraceae</taxon>
        <taxon>Hominifimenecus</taxon>
    </lineage>
</organism>
<sequence length="504" mass="58793">MRVIMLMYDTLCRHMLSTYGCDWVRTPNFERLAERSVQFNNSYAGSLPCMPARRELHTGRLNFLHRSWGPMEPFDDSMPEILKKNGIWSHLISDHHHYWQDGGATYHTRYSSWEIIRGQEGDPYRGIIREPDIPECVVRKPGPFFRQDWVNRGFVKSEYDMPQYKTMKGGLEFIRQNLTEDNWFLHIETFDPHEPYFTLEHYKSLYPHEYHGKNFDWPPYMPVTESEEEVAHARYEFAALMSMCDHYLGELLNVMDEFDMWKDTMLIVNTDHGWLLGEHDWWGKCTAPFYNEVAQTPLYIWDPRCGCRGETREALVQTIDMAPTILGAFGLDIPEDMQGFDLAETIASDRSVREAGLFGIFGGQVNITDGRYVYMRAPNAEFDGNPYAGQNLYNYTLMPTHISSFFRLDELRTATLAEPFHFTKGVPVLKTSGEIKLTITPQGTKPDFIRYKNELFDLKEDPGQKHPIDDAETEERLIRQMVGLMQENEAPAEQYVRLGLQDYV</sequence>
<dbReference type="Gene3D" id="3.40.720.10">
    <property type="entry name" value="Alkaline Phosphatase, subunit A"/>
    <property type="match status" value="1"/>
</dbReference>
<dbReference type="GO" id="GO:0008484">
    <property type="term" value="F:sulfuric ester hydrolase activity"/>
    <property type="evidence" value="ECO:0007669"/>
    <property type="project" value="TreeGrafter"/>
</dbReference>
<comment type="caution">
    <text evidence="4">The sequence shown here is derived from an EMBL/GenBank/DDBJ whole genome shotgun (WGS) entry which is preliminary data.</text>
</comment>
<evidence type="ECO:0000313" key="5">
    <source>
        <dbReference type="Proteomes" id="UP001198182"/>
    </source>
</evidence>
<dbReference type="Proteomes" id="UP001198182">
    <property type="component" value="Unassembled WGS sequence"/>
</dbReference>
<protein>
    <submittedName>
        <fullName evidence="4">Sulfatase</fullName>
    </submittedName>
</protein>
<keyword evidence="5" id="KW-1185">Reference proteome</keyword>
<feature type="domain" description="Sulfatase N-terminal" evidence="3">
    <location>
        <begin position="3"/>
        <end position="330"/>
    </location>
</feature>
<dbReference type="GO" id="GO:0046872">
    <property type="term" value="F:metal ion binding"/>
    <property type="evidence" value="ECO:0007669"/>
    <property type="project" value="UniProtKB-KW"/>
</dbReference>
<dbReference type="InterPro" id="IPR017850">
    <property type="entry name" value="Alkaline_phosphatase_core_sf"/>
</dbReference>
<dbReference type="PANTHER" id="PTHR45953:SF1">
    <property type="entry name" value="IDURONATE 2-SULFATASE"/>
    <property type="match status" value="1"/>
</dbReference>
<reference evidence="4" key="1">
    <citation type="submission" date="2021-10" db="EMBL/GenBank/DDBJ databases">
        <title>Anaerobic single-cell dispensing facilitates the cultivation of human gut bacteria.</title>
        <authorList>
            <person name="Afrizal A."/>
        </authorList>
    </citation>
    <scope>NUCLEOTIDE SEQUENCE</scope>
    <source>
        <strain evidence="4">CLA-AA-H215</strain>
    </source>
</reference>
<dbReference type="PANTHER" id="PTHR45953">
    <property type="entry name" value="IDURONATE 2-SULFATASE"/>
    <property type="match status" value="1"/>
</dbReference>
<keyword evidence="2" id="KW-0378">Hydrolase</keyword>
<dbReference type="AlphaFoldDB" id="A0AAE3JEG5"/>
<evidence type="ECO:0000313" key="4">
    <source>
        <dbReference type="EMBL" id="MCC2230153.1"/>
    </source>
</evidence>
<evidence type="ECO:0000256" key="1">
    <source>
        <dbReference type="ARBA" id="ARBA00022723"/>
    </source>
</evidence>
<dbReference type="Pfam" id="PF00884">
    <property type="entry name" value="Sulfatase"/>
    <property type="match status" value="1"/>
</dbReference>